<dbReference type="Pfam" id="PF13578">
    <property type="entry name" value="Methyltransf_24"/>
    <property type="match status" value="1"/>
</dbReference>
<reference evidence="1 2" key="1">
    <citation type="submission" date="2018-03" db="EMBL/GenBank/DDBJ databases">
        <title>Genomic Encyclopedia of Archaeal and Bacterial Type Strains, Phase II (KMG-II): from individual species to whole genera.</title>
        <authorList>
            <person name="Goeker M."/>
        </authorList>
    </citation>
    <scope>NUCLEOTIDE SEQUENCE [LARGE SCALE GENOMIC DNA]</scope>
    <source>
        <strain evidence="1 2">DSM 28354</strain>
    </source>
</reference>
<dbReference type="Gene3D" id="3.40.50.150">
    <property type="entry name" value="Vaccinia Virus protein VP39"/>
    <property type="match status" value="1"/>
</dbReference>
<dbReference type="SUPFAM" id="SSF53335">
    <property type="entry name" value="S-adenosyl-L-methionine-dependent methyltransferases"/>
    <property type="match status" value="1"/>
</dbReference>
<dbReference type="Proteomes" id="UP000238375">
    <property type="component" value="Unassembled WGS sequence"/>
</dbReference>
<accession>A0A2T0T8L5</accession>
<keyword evidence="2" id="KW-1185">Reference proteome</keyword>
<dbReference type="InterPro" id="IPR029063">
    <property type="entry name" value="SAM-dependent_MTases_sf"/>
</dbReference>
<name>A0A2T0T8L5_9BACT</name>
<protein>
    <submittedName>
        <fullName evidence="1">Putative O-methyltransferase YrrM</fullName>
    </submittedName>
</protein>
<proteinExistence type="predicted"/>
<dbReference type="OrthoDB" id="9799672at2"/>
<dbReference type="RefSeq" id="WP_106137206.1">
    <property type="nucleotide sequence ID" value="NZ_PVTE01000005.1"/>
</dbReference>
<evidence type="ECO:0000313" key="2">
    <source>
        <dbReference type="Proteomes" id="UP000238375"/>
    </source>
</evidence>
<keyword evidence="1" id="KW-0808">Transferase</keyword>
<dbReference type="EMBL" id="PVTE01000005">
    <property type="protein sequence ID" value="PRY42011.1"/>
    <property type="molecule type" value="Genomic_DNA"/>
</dbReference>
<comment type="caution">
    <text evidence="1">The sequence shown here is derived from an EMBL/GenBank/DDBJ whole genome shotgun (WGS) entry which is preliminary data.</text>
</comment>
<organism evidence="1 2">
    <name type="scientific">Spirosoma oryzae</name>
    <dbReference type="NCBI Taxonomy" id="1469603"/>
    <lineage>
        <taxon>Bacteria</taxon>
        <taxon>Pseudomonadati</taxon>
        <taxon>Bacteroidota</taxon>
        <taxon>Cytophagia</taxon>
        <taxon>Cytophagales</taxon>
        <taxon>Cytophagaceae</taxon>
        <taxon>Spirosoma</taxon>
    </lineage>
</organism>
<evidence type="ECO:0000313" key="1">
    <source>
        <dbReference type="EMBL" id="PRY42011.1"/>
    </source>
</evidence>
<dbReference type="GO" id="GO:0032259">
    <property type="term" value="P:methylation"/>
    <property type="evidence" value="ECO:0007669"/>
    <property type="project" value="UniProtKB-KW"/>
</dbReference>
<dbReference type="GO" id="GO:0008168">
    <property type="term" value="F:methyltransferase activity"/>
    <property type="evidence" value="ECO:0007669"/>
    <property type="project" value="UniProtKB-KW"/>
</dbReference>
<gene>
    <name evidence="1" type="ORF">CLV58_105214</name>
</gene>
<dbReference type="AlphaFoldDB" id="A0A2T0T8L5"/>
<sequence>MRKLLIDLFGLDRLYKIRKSRVVNYLPRLRQATRAYNYRYGQILRWSVDSREDTNYTYALTDDSLLYLAHTVAVVSGVSPATVQQYFREAQTDEALRDYVLEKTRTSSYRRVADLRVEFGRRLGWYALVRIMKPGVVIETGVDKGLGAVLLCSALLRNRAEGAPGRYYGTDIAPKAGYLLDGIYKEVGQVLYGDSITSLKAFDKPIDLFINDSDHSATYELEEYKVVLPKLTPTGILLSDNAHVASSLAQLSLDAGRKFVYYPEVPKDHWYPGAGIGFSFL</sequence>
<keyword evidence="1" id="KW-0489">Methyltransferase</keyword>